<protein>
    <recommendedName>
        <fullName evidence="2">IPT/TIG domain-containing protein</fullName>
    </recommendedName>
</protein>
<proteinExistence type="predicted"/>
<evidence type="ECO:0008006" key="2">
    <source>
        <dbReference type="Google" id="ProtNLM"/>
    </source>
</evidence>
<accession>A0A5J4RXD4</accession>
<evidence type="ECO:0000313" key="1">
    <source>
        <dbReference type="EMBL" id="KAA6338627.1"/>
    </source>
</evidence>
<dbReference type="Gene3D" id="2.60.40.10">
    <property type="entry name" value="Immunoglobulins"/>
    <property type="match status" value="1"/>
</dbReference>
<dbReference type="EMBL" id="SNRY01000601">
    <property type="protein sequence ID" value="KAA6338627.1"/>
    <property type="molecule type" value="Genomic_DNA"/>
</dbReference>
<dbReference type="SUPFAM" id="SSF81296">
    <property type="entry name" value="E set domains"/>
    <property type="match status" value="1"/>
</dbReference>
<comment type="caution">
    <text evidence="1">The sequence shown here is derived from an EMBL/GenBank/DDBJ whole genome shotgun (WGS) entry which is preliminary data.</text>
</comment>
<organism evidence="1">
    <name type="scientific">termite gut metagenome</name>
    <dbReference type="NCBI Taxonomy" id="433724"/>
    <lineage>
        <taxon>unclassified sequences</taxon>
        <taxon>metagenomes</taxon>
        <taxon>organismal metagenomes</taxon>
    </lineage>
</organism>
<name>A0A5J4RXD4_9ZZZZ</name>
<reference evidence="1" key="1">
    <citation type="submission" date="2019-03" db="EMBL/GenBank/DDBJ databases">
        <title>Single cell metagenomics reveals metabolic interactions within the superorganism composed of flagellate Streblomastix strix and complex community of Bacteroidetes bacteria on its surface.</title>
        <authorList>
            <person name="Treitli S.C."/>
            <person name="Kolisko M."/>
            <person name="Husnik F."/>
            <person name="Keeling P."/>
            <person name="Hampl V."/>
        </authorList>
    </citation>
    <scope>NUCLEOTIDE SEQUENCE</scope>
    <source>
        <strain evidence="1">STM</strain>
    </source>
</reference>
<dbReference type="AlphaFoldDB" id="A0A5J4RXD4"/>
<dbReference type="PROSITE" id="PS51257">
    <property type="entry name" value="PROKAR_LIPOPROTEIN"/>
    <property type="match status" value="1"/>
</dbReference>
<dbReference type="InterPro" id="IPR013783">
    <property type="entry name" value="Ig-like_fold"/>
</dbReference>
<feature type="non-terminal residue" evidence="1">
    <location>
        <position position="154"/>
    </location>
</feature>
<gene>
    <name evidence="1" type="ORF">EZS27_013390</name>
</gene>
<dbReference type="InterPro" id="IPR014756">
    <property type="entry name" value="Ig_E-set"/>
</dbReference>
<sequence length="154" mass="16519">MKKIFLNRVILTVLCFAIGVVFFASCEKEDSVSVVVVELQAFGPSPVLRGNDITFIGENLDKVTAVVIPGCPAITDITVVSPSIIQVKVPQEATEGAITLQYPGGEIVTKATLSFTEPYSIESIAPLELIREGEEVTIKGDYLWNITGVAFSGN</sequence>